<feature type="transmembrane region" description="Helical" evidence="1">
    <location>
        <begin position="658"/>
        <end position="679"/>
    </location>
</feature>
<keyword evidence="1" id="KW-1133">Transmembrane helix</keyword>
<feature type="domain" description="Aerotolerance regulator N-terminal" evidence="2">
    <location>
        <begin position="1"/>
        <end position="76"/>
    </location>
</feature>
<feature type="transmembrane region" description="Helical" evidence="1">
    <location>
        <begin position="6"/>
        <end position="24"/>
    </location>
</feature>
<dbReference type="EMBL" id="VSSQ01000050">
    <property type="protein sequence ID" value="MPL70007.1"/>
    <property type="molecule type" value="Genomic_DNA"/>
</dbReference>
<dbReference type="InterPro" id="IPR013783">
    <property type="entry name" value="Ig-like_fold"/>
</dbReference>
<comment type="caution">
    <text evidence="3">The sequence shown here is derived from an EMBL/GenBank/DDBJ whole genome shotgun (WGS) entry which is preliminary data.</text>
</comment>
<dbReference type="InterPro" id="IPR011933">
    <property type="entry name" value="Double_TM_dom"/>
</dbReference>
<dbReference type="NCBIfam" id="TIGR02226">
    <property type="entry name" value="two_anch"/>
    <property type="match status" value="1"/>
</dbReference>
<dbReference type="PANTHER" id="PTHR37464">
    <property type="entry name" value="BLL2463 PROTEIN"/>
    <property type="match status" value="1"/>
</dbReference>
<dbReference type="PANTHER" id="PTHR37464:SF1">
    <property type="entry name" value="BLL2463 PROTEIN"/>
    <property type="match status" value="1"/>
</dbReference>
<protein>
    <recommendedName>
        <fullName evidence="2">Aerotolerance regulator N-terminal domain-containing protein</fullName>
    </recommendedName>
</protein>
<dbReference type="SUPFAM" id="SSF53300">
    <property type="entry name" value="vWA-like"/>
    <property type="match status" value="1"/>
</dbReference>
<evidence type="ECO:0000256" key="1">
    <source>
        <dbReference type="SAM" id="Phobius"/>
    </source>
</evidence>
<reference evidence="3" key="1">
    <citation type="submission" date="2019-08" db="EMBL/GenBank/DDBJ databases">
        <authorList>
            <person name="Kucharzyk K."/>
            <person name="Murdoch R.W."/>
            <person name="Higgins S."/>
            <person name="Loffler F."/>
        </authorList>
    </citation>
    <scope>NUCLEOTIDE SEQUENCE</scope>
</reference>
<evidence type="ECO:0000259" key="2">
    <source>
        <dbReference type="Pfam" id="PF07584"/>
    </source>
</evidence>
<dbReference type="AlphaFoldDB" id="A0A644TU61"/>
<accession>A0A644TU61</accession>
<gene>
    <name evidence="3" type="ORF">SDC9_15758</name>
</gene>
<sequence length="683" mass="79010">MHFINPFYLFGLLAIAIPIIIHLFNFRRFKKVYFTNVKFLKEVEISTKKQNKIRNRLLLFTRILSIILLVLLFAQPFFPNKEEKLVEKGLNAVVVFVDNSFSMQNQGRQGRLLDEAKQNAKEITEQYNSNDLFLLLTMDLEGRHQQFVNKDKFVELLNQVEISPSSEFNSKLISRSFDLLNTKHGFNKRIFFVSDFQAPSFDVSNFPKDSLIKTLLVPLNANNIDNIYVDSISFVDPIFQVGQNIALNVRIVNKSEKKAEKVSVKLFLNNKQISVSSVDIDKNQSQIVKLNFTLKEHGIQHGRVSIIDNPITFDDDFYFTLQTTPKLEILSINSNNPNPFIARLFSNNNEIEIKNMSEKTIDFNDFDNYSFIVLNELSEFSSGLVSEIKRFREQGGDILIVPSEKMNLPSFQNAMQSLQIPYFSELIKKQNKVSIINQNNKLYKGVFSQDVENIEMPTAKQYYKLSSSSQTARESIMKFQSQDDFLLVSQENNSKAYVFSTNLTEDFTDFVKQSLFVPTIWNMALFSQVIPLPYYFFEDDIQIDISKLKDSKKINVAEIVSTDKKVSFIPELKKNNRMRSLVMHNQTNKAGNYNIEQEKEVFGGLSLNYNRMESNLSFMDANNINSELKKYSLGYYNILDTKKQVISSYFTKTKNGNYMSIILLILLLLSVGMETYLLFKKTK</sequence>
<feature type="transmembrane region" description="Helical" evidence="1">
    <location>
        <begin position="57"/>
        <end position="78"/>
    </location>
</feature>
<name>A0A644TU61_9ZZZZ</name>
<organism evidence="3">
    <name type="scientific">bioreactor metagenome</name>
    <dbReference type="NCBI Taxonomy" id="1076179"/>
    <lineage>
        <taxon>unclassified sequences</taxon>
        <taxon>metagenomes</taxon>
        <taxon>ecological metagenomes</taxon>
    </lineage>
</organism>
<dbReference type="InterPro" id="IPR024163">
    <property type="entry name" value="Aerotolerance_reg_N"/>
</dbReference>
<dbReference type="Pfam" id="PF07584">
    <property type="entry name" value="BatA"/>
    <property type="match status" value="1"/>
</dbReference>
<evidence type="ECO:0000313" key="3">
    <source>
        <dbReference type="EMBL" id="MPL70007.1"/>
    </source>
</evidence>
<keyword evidence="1" id="KW-0472">Membrane</keyword>
<keyword evidence="1" id="KW-0812">Transmembrane</keyword>
<proteinExistence type="predicted"/>
<dbReference type="Gene3D" id="2.60.40.10">
    <property type="entry name" value="Immunoglobulins"/>
    <property type="match status" value="1"/>
</dbReference>
<dbReference type="InterPro" id="IPR036465">
    <property type="entry name" value="vWFA_dom_sf"/>
</dbReference>